<evidence type="ECO:0000256" key="7">
    <source>
        <dbReference type="PIRNR" id="PIRNR036427"/>
    </source>
</evidence>
<evidence type="ECO:0000256" key="5">
    <source>
        <dbReference type="ARBA" id="ARBA00022679"/>
    </source>
</evidence>
<sequence length="229" mass="25290">MTKSNGIFYGIGVGTGDPEYLTLKAVRLIQQADVVAYLKSAKGVSIAHDIAAKWIKEQQKMAILMPYKIDRHAANKAYDTAAEQISNYLQQGLNVAFICEGDPLFFGSYIYLHQRLSSHYHCEIVAGISSINAATALAQIPLTQQNETLAIVSSRNTDEEILNALANYSSVVIMKAGVARVRLLALIKQSKRLDNTCYIQRAGQKGEVVIWDISQLTGKGDYFSIFVIR</sequence>
<dbReference type="PANTHER" id="PTHR43467">
    <property type="entry name" value="COBALT-PRECORRIN-2 C(20)-METHYLTRANSFERASE"/>
    <property type="match status" value="1"/>
</dbReference>
<dbReference type="InterPro" id="IPR014777">
    <property type="entry name" value="4pyrrole_Mease_sub1"/>
</dbReference>
<evidence type="ECO:0000256" key="2">
    <source>
        <dbReference type="ARBA" id="ARBA00005879"/>
    </source>
</evidence>
<dbReference type="Gene3D" id="3.30.950.10">
    <property type="entry name" value="Methyltransferase, Cobalt-precorrin-4 Transmethylase, Domain 2"/>
    <property type="match status" value="1"/>
</dbReference>
<protein>
    <submittedName>
        <fullName evidence="9">Precorrin-2 C(20)-methyltransferase</fullName>
        <ecNumber evidence="9">2.1.1.130</ecNumber>
    </submittedName>
</protein>
<name>A0A7V2WU24_LEUMU</name>
<dbReference type="Pfam" id="PF00590">
    <property type="entry name" value="TP_methylase"/>
    <property type="match status" value="1"/>
</dbReference>
<dbReference type="Proteomes" id="UP000885750">
    <property type="component" value="Unassembled WGS sequence"/>
</dbReference>
<comment type="similarity">
    <text evidence="2 7">Belongs to the precorrin methyltransferase family.</text>
</comment>
<dbReference type="CDD" id="cd11645">
    <property type="entry name" value="Precorrin_2_C20_MT"/>
    <property type="match status" value="1"/>
</dbReference>
<dbReference type="SUPFAM" id="SSF53790">
    <property type="entry name" value="Tetrapyrrole methylase"/>
    <property type="match status" value="1"/>
</dbReference>
<keyword evidence="3" id="KW-0169">Cobalamin biosynthesis</keyword>
<evidence type="ECO:0000256" key="6">
    <source>
        <dbReference type="ARBA" id="ARBA00022691"/>
    </source>
</evidence>
<dbReference type="InterPro" id="IPR014776">
    <property type="entry name" value="4pyrrole_Mease_sub2"/>
</dbReference>
<evidence type="ECO:0000256" key="3">
    <source>
        <dbReference type="ARBA" id="ARBA00022573"/>
    </source>
</evidence>
<dbReference type="UniPathway" id="UPA00148"/>
<comment type="pathway">
    <text evidence="1">Cofactor biosynthesis; adenosylcobalamin biosynthesis.</text>
</comment>
<evidence type="ECO:0000259" key="8">
    <source>
        <dbReference type="Pfam" id="PF00590"/>
    </source>
</evidence>
<dbReference type="GO" id="GO:0009236">
    <property type="term" value="P:cobalamin biosynthetic process"/>
    <property type="evidence" value="ECO:0007669"/>
    <property type="project" value="UniProtKB-UniRule"/>
</dbReference>
<keyword evidence="4 9" id="KW-0489">Methyltransferase</keyword>
<dbReference type="AlphaFoldDB" id="A0A7V2WU24"/>
<evidence type="ECO:0000256" key="4">
    <source>
        <dbReference type="ARBA" id="ARBA00022603"/>
    </source>
</evidence>
<dbReference type="GO" id="GO:0032259">
    <property type="term" value="P:methylation"/>
    <property type="evidence" value="ECO:0007669"/>
    <property type="project" value="UniProtKB-KW"/>
</dbReference>
<reference evidence="9" key="1">
    <citation type="journal article" date="2020" name="mSystems">
        <title>Genome- and Community-Level Interaction Insights into Carbon Utilization and Element Cycling Functions of Hydrothermarchaeota in Hydrothermal Sediment.</title>
        <authorList>
            <person name="Zhou Z."/>
            <person name="Liu Y."/>
            <person name="Xu W."/>
            <person name="Pan J."/>
            <person name="Luo Z.H."/>
            <person name="Li M."/>
        </authorList>
    </citation>
    <scope>NUCLEOTIDE SEQUENCE [LARGE SCALE GENOMIC DNA]</scope>
    <source>
        <strain evidence="9">HyVt-493</strain>
    </source>
</reference>
<dbReference type="Gene3D" id="3.40.1010.10">
    <property type="entry name" value="Cobalt-precorrin-4 Transmethylase, Domain 1"/>
    <property type="match status" value="1"/>
</dbReference>
<dbReference type="InterPro" id="IPR006364">
    <property type="entry name" value="CobI/CbiL/CobIJ_dom"/>
</dbReference>
<gene>
    <name evidence="9" type="primary">cobI</name>
    <name evidence="9" type="ORF">ENJ51_00860</name>
</gene>
<keyword evidence="6" id="KW-0949">S-adenosyl-L-methionine</keyword>
<dbReference type="PANTHER" id="PTHR43467:SF2">
    <property type="entry name" value="COBALT-PRECORRIN-2 C(20)-METHYLTRANSFERASE"/>
    <property type="match status" value="1"/>
</dbReference>
<keyword evidence="5 9" id="KW-0808">Transferase</keyword>
<accession>A0A7V2WU24</accession>
<dbReference type="GO" id="GO:0030788">
    <property type="term" value="F:precorrin-2 C20-methyltransferase activity"/>
    <property type="evidence" value="ECO:0007669"/>
    <property type="project" value="UniProtKB-EC"/>
</dbReference>
<proteinExistence type="inferred from homology"/>
<dbReference type="EMBL" id="DRMS01000032">
    <property type="protein sequence ID" value="HFC91340.1"/>
    <property type="molecule type" value="Genomic_DNA"/>
</dbReference>
<evidence type="ECO:0000313" key="9">
    <source>
        <dbReference type="EMBL" id="HFC91340.1"/>
    </source>
</evidence>
<dbReference type="InterPro" id="IPR012382">
    <property type="entry name" value="CobI/CbiL"/>
</dbReference>
<dbReference type="PIRSF" id="PIRSF036427">
    <property type="entry name" value="Precrrn-2_mtase"/>
    <property type="match status" value="1"/>
</dbReference>
<organism evidence="9">
    <name type="scientific">Leucothrix mucor</name>
    <dbReference type="NCBI Taxonomy" id="45248"/>
    <lineage>
        <taxon>Bacteria</taxon>
        <taxon>Pseudomonadati</taxon>
        <taxon>Pseudomonadota</taxon>
        <taxon>Gammaproteobacteria</taxon>
        <taxon>Thiotrichales</taxon>
        <taxon>Thiotrichaceae</taxon>
        <taxon>Leucothrix</taxon>
    </lineage>
</organism>
<evidence type="ECO:0000256" key="1">
    <source>
        <dbReference type="ARBA" id="ARBA00004953"/>
    </source>
</evidence>
<dbReference type="InterPro" id="IPR000878">
    <property type="entry name" value="4pyrrol_Mease"/>
</dbReference>
<comment type="caution">
    <text evidence="9">The sequence shown here is derived from an EMBL/GenBank/DDBJ whole genome shotgun (WGS) entry which is preliminary data.</text>
</comment>
<dbReference type="EC" id="2.1.1.130" evidence="9"/>
<feature type="domain" description="Tetrapyrrole methylase" evidence="8">
    <location>
        <begin position="8"/>
        <end position="214"/>
    </location>
</feature>
<dbReference type="InterPro" id="IPR035996">
    <property type="entry name" value="4pyrrol_Methylase_sf"/>
</dbReference>
<dbReference type="NCBIfam" id="TIGR01467">
    <property type="entry name" value="cobI_cbiL"/>
    <property type="match status" value="1"/>
</dbReference>